<evidence type="ECO:0000313" key="8">
    <source>
        <dbReference type="EMBL" id="VTM54550.1"/>
    </source>
</evidence>
<dbReference type="AlphaFoldDB" id="A0A4P0XYK0"/>
<sequence length="147" mass="16056">MAVTAGEVIMEFGMKRVLASVQAAATLNKLYDGSPVSLTAISKESKLSTSYLEQIFKKLRAGNLVISQRGPGGGYSPRGDDITVTEVITAVSKLPAHKTFEPILRALDDVRVSQLLRGRFASPIKHKTRARRVKYPVSRPKLSGIEF</sequence>
<accession>A0A4P0XYK0</accession>
<dbReference type="InterPro" id="IPR036388">
    <property type="entry name" value="WH-like_DNA-bd_sf"/>
</dbReference>
<dbReference type="Pfam" id="PF02082">
    <property type="entry name" value="Rrf2"/>
    <property type="match status" value="1"/>
</dbReference>
<dbReference type="PANTHER" id="PTHR33221">
    <property type="entry name" value="WINGED HELIX-TURN-HELIX TRANSCRIPTIONAL REGULATOR, RRF2 FAMILY"/>
    <property type="match status" value="1"/>
</dbReference>
<evidence type="ECO:0000256" key="4">
    <source>
        <dbReference type="ARBA" id="ARBA00023014"/>
    </source>
</evidence>
<dbReference type="Proteomes" id="UP000507695">
    <property type="component" value="Unassembled WGS sequence"/>
</dbReference>
<evidence type="ECO:0000256" key="2">
    <source>
        <dbReference type="ARBA" id="ARBA00022714"/>
    </source>
</evidence>
<keyword evidence="2" id="KW-0479">Metal-binding</keyword>
<evidence type="ECO:0000256" key="7">
    <source>
        <dbReference type="ARBA" id="ARBA00023163"/>
    </source>
</evidence>
<dbReference type="GO" id="GO:0005829">
    <property type="term" value="C:cytosol"/>
    <property type="evidence" value="ECO:0007669"/>
    <property type="project" value="TreeGrafter"/>
</dbReference>
<dbReference type="SUPFAM" id="SSF46785">
    <property type="entry name" value="Winged helix' DNA-binding domain"/>
    <property type="match status" value="1"/>
</dbReference>
<keyword evidence="7" id="KW-0804">Transcription</keyword>
<keyword evidence="3" id="KW-0408">Iron</keyword>
<evidence type="ECO:0000256" key="1">
    <source>
        <dbReference type="ARBA" id="ARBA00022491"/>
    </source>
</evidence>
<evidence type="ECO:0000256" key="6">
    <source>
        <dbReference type="ARBA" id="ARBA00023125"/>
    </source>
</evidence>
<reference evidence="8" key="1">
    <citation type="submission" date="2019-04" db="EMBL/GenBank/DDBJ databases">
        <authorList>
            <consortium name="Pathogen Informatics"/>
        </authorList>
    </citation>
    <scope>NUCLEOTIDE SEQUENCE</scope>
    <source>
        <strain evidence="8">NCTC9183</strain>
    </source>
</reference>
<keyword evidence="1" id="KW-0678">Repressor</keyword>
<dbReference type="InterPro" id="IPR000944">
    <property type="entry name" value="Tscrpt_reg_Rrf2"/>
</dbReference>
<keyword evidence="6" id="KW-0238">DNA-binding</keyword>
<proteinExistence type="predicted"/>
<dbReference type="GO" id="GO:0051537">
    <property type="term" value="F:2 iron, 2 sulfur cluster binding"/>
    <property type="evidence" value="ECO:0007669"/>
    <property type="project" value="UniProtKB-KW"/>
</dbReference>
<keyword evidence="4" id="KW-0411">Iron-sulfur</keyword>
<dbReference type="InterPro" id="IPR036390">
    <property type="entry name" value="WH_DNA-bd_sf"/>
</dbReference>
<organism evidence="8">
    <name type="scientific">Klebsiella pneumoniae</name>
    <dbReference type="NCBI Taxonomy" id="573"/>
    <lineage>
        <taxon>Bacteria</taxon>
        <taxon>Pseudomonadati</taxon>
        <taxon>Pseudomonadota</taxon>
        <taxon>Gammaproteobacteria</taxon>
        <taxon>Enterobacterales</taxon>
        <taxon>Enterobacteriaceae</taxon>
        <taxon>Klebsiella/Raoultella group</taxon>
        <taxon>Klebsiella</taxon>
        <taxon>Klebsiella pneumoniae complex</taxon>
    </lineage>
</organism>
<gene>
    <name evidence="8" type="primary">iscR_1</name>
    <name evidence="8" type="ORF">NCTC9183_03078</name>
</gene>
<dbReference type="Gene3D" id="1.10.10.10">
    <property type="entry name" value="Winged helix-like DNA-binding domain superfamily/Winged helix DNA-binding domain"/>
    <property type="match status" value="1"/>
</dbReference>
<evidence type="ECO:0000256" key="3">
    <source>
        <dbReference type="ARBA" id="ARBA00023004"/>
    </source>
</evidence>
<keyword evidence="2" id="KW-0001">2Fe-2S</keyword>
<dbReference type="PANTHER" id="PTHR33221:SF5">
    <property type="entry name" value="HTH-TYPE TRANSCRIPTIONAL REGULATOR ISCR"/>
    <property type="match status" value="1"/>
</dbReference>
<dbReference type="GO" id="GO:0003677">
    <property type="term" value="F:DNA binding"/>
    <property type="evidence" value="ECO:0007669"/>
    <property type="project" value="UniProtKB-KW"/>
</dbReference>
<protein>
    <submittedName>
        <fullName evidence="8">Transcriptional regulator</fullName>
    </submittedName>
</protein>
<dbReference type="GO" id="GO:0003700">
    <property type="term" value="F:DNA-binding transcription factor activity"/>
    <property type="evidence" value="ECO:0007669"/>
    <property type="project" value="TreeGrafter"/>
</dbReference>
<name>A0A4P0XYK0_KLEPN</name>
<keyword evidence="5" id="KW-0805">Transcription regulation</keyword>
<dbReference type="EMBL" id="CABDVL010000003">
    <property type="protein sequence ID" value="VTM54550.1"/>
    <property type="molecule type" value="Genomic_DNA"/>
</dbReference>
<evidence type="ECO:0000256" key="5">
    <source>
        <dbReference type="ARBA" id="ARBA00023015"/>
    </source>
</evidence>